<dbReference type="OrthoDB" id="3196716at2"/>
<keyword evidence="2" id="KW-0808">Transferase</keyword>
<keyword evidence="5" id="KW-0456">Lyase</keyword>
<evidence type="ECO:0000256" key="1">
    <source>
        <dbReference type="ARBA" id="ARBA00012524"/>
    </source>
</evidence>
<organism evidence="5 6">
    <name type="scientific">Bradyrhizobium canariense</name>
    <dbReference type="NCBI Taxonomy" id="255045"/>
    <lineage>
        <taxon>Bacteria</taxon>
        <taxon>Pseudomonadati</taxon>
        <taxon>Pseudomonadota</taxon>
        <taxon>Alphaproteobacteria</taxon>
        <taxon>Hyphomicrobiales</taxon>
        <taxon>Nitrobacteraceae</taxon>
        <taxon>Bradyrhizobium</taxon>
    </lineage>
</organism>
<dbReference type="AlphaFoldDB" id="A0A1X3G4M2"/>
<sequence length="183" mass="20244">MRAQVRTVNAAEVGLEEMLAAREQRATRQAAALARFGKPLVSMTMVMPGPVKDGPLPRRVLDLAVQEMEAACRARGWRILSRKALWQKTGPEALSVIDADAVSLKLAMIELEDHHPLGRLWDLDVIAPGQAQLSRQSLGESPRRCLACCRPARVCGRSRRHPLGQLLTTIGRIVHEYDLRAVT</sequence>
<dbReference type="NCBIfam" id="TIGR03124">
    <property type="entry name" value="citrate_citX"/>
    <property type="match status" value="1"/>
</dbReference>
<dbReference type="Pfam" id="PF03802">
    <property type="entry name" value="CitX"/>
    <property type="match status" value="1"/>
</dbReference>
<dbReference type="GO" id="GO:0051191">
    <property type="term" value="P:prosthetic group biosynthetic process"/>
    <property type="evidence" value="ECO:0007669"/>
    <property type="project" value="InterPro"/>
</dbReference>
<reference evidence="5 6" key="1">
    <citation type="submission" date="2017-03" db="EMBL/GenBank/DDBJ databases">
        <title>Whole genome sequences of fourteen strains of Bradyrhizobium canariense and one strain of Bradyrhizobium japonicum isolated from Lupinus (Papilionoideae: Genisteae) species in Algeria.</title>
        <authorList>
            <person name="Crovadore J."/>
            <person name="Chekireb D."/>
            <person name="Brachmann A."/>
            <person name="Chablais R."/>
            <person name="Cochard B."/>
            <person name="Lefort F."/>
        </authorList>
    </citation>
    <scope>NUCLEOTIDE SEQUENCE [LARGE SCALE GENOMIC DNA]</scope>
    <source>
        <strain evidence="5 6">UBMA195</strain>
    </source>
</reference>
<dbReference type="EC" id="2.7.7.61" evidence="1"/>
<proteinExistence type="predicted"/>
<dbReference type="GO" id="GO:0016829">
    <property type="term" value="F:lyase activity"/>
    <property type="evidence" value="ECO:0007669"/>
    <property type="project" value="UniProtKB-KW"/>
</dbReference>
<dbReference type="RefSeq" id="WP_085357680.1">
    <property type="nucleotide sequence ID" value="NZ_NAFD01000151.1"/>
</dbReference>
<dbReference type="Proteomes" id="UP000193553">
    <property type="component" value="Unassembled WGS sequence"/>
</dbReference>
<dbReference type="InterPro" id="IPR005551">
    <property type="entry name" value="CitX"/>
</dbReference>
<evidence type="ECO:0000313" key="5">
    <source>
        <dbReference type="EMBL" id="OSJ01853.1"/>
    </source>
</evidence>
<protein>
    <recommendedName>
        <fullName evidence="1">citrate lyase holo-[acyl-carrier protein] synthase</fullName>
        <ecNumber evidence="1">2.7.7.61</ecNumber>
    </recommendedName>
</protein>
<keyword evidence="3" id="KW-0548">Nucleotidyltransferase</keyword>
<evidence type="ECO:0000313" key="6">
    <source>
        <dbReference type="Proteomes" id="UP000193553"/>
    </source>
</evidence>
<name>A0A1X3G4M2_9BRAD</name>
<dbReference type="GO" id="GO:0050519">
    <property type="term" value="F:holo-citrate lyase synthase activity"/>
    <property type="evidence" value="ECO:0007669"/>
    <property type="project" value="UniProtKB-EC"/>
</dbReference>
<evidence type="ECO:0000256" key="2">
    <source>
        <dbReference type="ARBA" id="ARBA00022679"/>
    </source>
</evidence>
<gene>
    <name evidence="5" type="ORF">BSZ18_39360</name>
</gene>
<comment type="caution">
    <text evidence="5">The sequence shown here is derived from an EMBL/GenBank/DDBJ whole genome shotgun (WGS) entry which is preliminary data.</text>
</comment>
<accession>A0A1X3G4M2</accession>
<evidence type="ECO:0000256" key="3">
    <source>
        <dbReference type="ARBA" id="ARBA00022695"/>
    </source>
</evidence>
<dbReference type="NCBIfam" id="NF002383">
    <property type="entry name" value="PRK01392.1"/>
    <property type="match status" value="1"/>
</dbReference>
<dbReference type="EMBL" id="NAFI01000190">
    <property type="protein sequence ID" value="OSJ01853.1"/>
    <property type="molecule type" value="Genomic_DNA"/>
</dbReference>
<comment type="catalytic activity">
    <reaction evidence="4">
        <text>apo-[citrate lyase ACP] + 2'-(5''-triphospho-alpha-D-ribosyl)-3'-dephospho-CoA = holo-[citrate lyase ACP] + diphosphate</text>
        <dbReference type="Rhea" id="RHEA:16333"/>
        <dbReference type="Rhea" id="RHEA-COMP:10157"/>
        <dbReference type="Rhea" id="RHEA-COMP:10158"/>
        <dbReference type="ChEBI" id="CHEBI:29999"/>
        <dbReference type="ChEBI" id="CHEBI:33019"/>
        <dbReference type="ChEBI" id="CHEBI:61378"/>
        <dbReference type="ChEBI" id="CHEBI:82683"/>
        <dbReference type="EC" id="2.7.7.61"/>
    </reaction>
</comment>
<evidence type="ECO:0000256" key="4">
    <source>
        <dbReference type="ARBA" id="ARBA00048574"/>
    </source>
</evidence>